<feature type="non-terminal residue" evidence="2">
    <location>
        <position position="1"/>
    </location>
</feature>
<protein>
    <recommendedName>
        <fullName evidence="3">Type II secretion system protein GspG C-terminal domain-containing protein</fullName>
    </recommendedName>
</protein>
<dbReference type="InterPro" id="IPR012902">
    <property type="entry name" value="N_methyl_site"/>
</dbReference>
<comment type="caution">
    <text evidence="2">The sequence shown here is derived from an EMBL/GenBank/DDBJ whole genome shotgun (WGS) entry which is preliminary data.</text>
</comment>
<organism evidence="2">
    <name type="scientific">marine sediment metagenome</name>
    <dbReference type="NCBI Taxonomy" id="412755"/>
    <lineage>
        <taxon>unclassified sequences</taxon>
        <taxon>metagenomes</taxon>
        <taxon>ecological metagenomes</taxon>
    </lineage>
</organism>
<reference evidence="2" key="1">
    <citation type="journal article" date="2014" name="Front. Microbiol.">
        <title>High frequency of phylogenetically diverse reductive dehalogenase-homologous genes in deep subseafloor sedimentary metagenomes.</title>
        <authorList>
            <person name="Kawai M."/>
            <person name="Futagami T."/>
            <person name="Toyoda A."/>
            <person name="Takaki Y."/>
            <person name="Nishi S."/>
            <person name="Hori S."/>
            <person name="Arai W."/>
            <person name="Tsubouchi T."/>
            <person name="Morono Y."/>
            <person name="Uchiyama I."/>
            <person name="Ito T."/>
            <person name="Fujiyama A."/>
            <person name="Inagaki F."/>
            <person name="Takami H."/>
        </authorList>
    </citation>
    <scope>NUCLEOTIDE SEQUENCE</scope>
    <source>
        <strain evidence="2">Expedition CK06-06</strain>
    </source>
</reference>
<feature type="transmembrane region" description="Helical" evidence="1">
    <location>
        <begin position="28"/>
        <end position="52"/>
    </location>
</feature>
<evidence type="ECO:0000313" key="2">
    <source>
        <dbReference type="EMBL" id="GAH67952.1"/>
    </source>
</evidence>
<dbReference type="EMBL" id="BARU01026883">
    <property type="protein sequence ID" value="GAH67952.1"/>
    <property type="molecule type" value="Genomic_DNA"/>
</dbReference>
<dbReference type="PROSITE" id="PS00409">
    <property type="entry name" value="PROKAR_NTER_METHYL"/>
    <property type="match status" value="1"/>
</dbReference>
<dbReference type="AlphaFoldDB" id="X1HEZ6"/>
<dbReference type="Gene3D" id="3.30.700.10">
    <property type="entry name" value="Glycoprotein, Type 4 Pilin"/>
    <property type="match status" value="1"/>
</dbReference>
<dbReference type="InterPro" id="IPR045584">
    <property type="entry name" value="Pilin-like"/>
</dbReference>
<evidence type="ECO:0008006" key="3">
    <source>
        <dbReference type="Google" id="ProtNLM"/>
    </source>
</evidence>
<keyword evidence="1" id="KW-0812">Transmembrane</keyword>
<keyword evidence="1" id="KW-1133">Transmembrane helix</keyword>
<accession>X1HEZ6</accession>
<name>X1HEZ6_9ZZZZ</name>
<keyword evidence="1" id="KW-0472">Membrane</keyword>
<gene>
    <name evidence="2" type="ORF">S03H2_43139</name>
</gene>
<dbReference type="SUPFAM" id="SSF54523">
    <property type="entry name" value="Pili subunits"/>
    <property type="match status" value="1"/>
</dbReference>
<sequence length="200" mass="23094">REIRSYLTDSTHRIRSYLTGSTHQIRSYLTGFTLVEVLIVIVFILVLVSIVLMATSSGRLSSEEQLTRATIELLDTALQEYYDYTDEFPRPDLIESDTAFDSDYSRHNASLYAQLNLVPDSKKIFGRLPDSQIDNKDRWVSFTDRWGTSHDQERYLLILDAWGTVFNYLYDENVNTFPVIISAGPDRNFETTADNIDNRD</sequence>
<proteinExistence type="predicted"/>
<evidence type="ECO:0000256" key="1">
    <source>
        <dbReference type="SAM" id="Phobius"/>
    </source>
</evidence>